<organism evidence="3 4">
    <name type="scientific">Tilletia horrida</name>
    <dbReference type="NCBI Taxonomy" id="155126"/>
    <lineage>
        <taxon>Eukaryota</taxon>
        <taxon>Fungi</taxon>
        <taxon>Dikarya</taxon>
        <taxon>Basidiomycota</taxon>
        <taxon>Ustilaginomycotina</taxon>
        <taxon>Exobasidiomycetes</taxon>
        <taxon>Tilletiales</taxon>
        <taxon>Tilletiaceae</taxon>
        <taxon>Tilletia</taxon>
    </lineage>
</organism>
<keyword evidence="4" id="KW-1185">Reference proteome</keyword>
<feature type="transmembrane region" description="Helical" evidence="2">
    <location>
        <begin position="20"/>
        <end position="42"/>
    </location>
</feature>
<dbReference type="EMBL" id="JAPDMZ010000180">
    <property type="protein sequence ID" value="KAK0546806.1"/>
    <property type="molecule type" value="Genomic_DNA"/>
</dbReference>
<name>A0AAN6JS39_9BASI</name>
<proteinExistence type="predicted"/>
<keyword evidence="2" id="KW-0472">Membrane</keyword>
<evidence type="ECO:0000256" key="2">
    <source>
        <dbReference type="SAM" id="Phobius"/>
    </source>
</evidence>
<gene>
    <name evidence="3" type="ORF">OC846_005121</name>
</gene>
<dbReference type="Proteomes" id="UP001176517">
    <property type="component" value="Unassembled WGS sequence"/>
</dbReference>
<evidence type="ECO:0000313" key="3">
    <source>
        <dbReference type="EMBL" id="KAK0546806.1"/>
    </source>
</evidence>
<dbReference type="AlphaFoldDB" id="A0AAN6JS39"/>
<protein>
    <submittedName>
        <fullName evidence="3">Uncharacterized protein</fullName>
    </submittedName>
</protein>
<accession>A0AAN6JS39</accession>
<feature type="transmembrane region" description="Helical" evidence="2">
    <location>
        <begin position="154"/>
        <end position="175"/>
    </location>
</feature>
<keyword evidence="2" id="KW-1133">Transmembrane helix</keyword>
<keyword evidence="2" id="KW-0812">Transmembrane</keyword>
<comment type="caution">
    <text evidence="3">The sequence shown here is derived from an EMBL/GenBank/DDBJ whole genome shotgun (WGS) entry which is preliminary data.</text>
</comment>
<reference evidence="3" key="1">
    <citation type="journal article" date="2023" name="PhytoFront">
        <title>Draft Genome Resources of Seven Strains of Tilletia horrida, Causal Agent of Kernel Smut of Rice.</title>
        <authorList>
            <person name="Khanal S."/>
            <person name="Antony Babu S."/>
            <person name="Zhou X.G."/>
        </authorList>
    </citation>
    <scope>NUCLEOTIDE SEQUENCE</scope>
    <source>
        <strain evidence="3">TX6</strain>
    </source>
</reference>
<sequence length="245" mass="27033">MNHGHFRRYFCCCIPTRIAVLLLSFISILASLGNAAAIFFTLRNFENTNGQAWYDLDTASKVILIVYGVFSVIYALSSLSGFIGAIVRSRKLVGIYVFVSWVMLLLSTALGSLAIWAAFKDKSNYQQACVERVNSQIADGSQITADACDGSFKVALGIVIGVFVISVLIHLYLCIIIRRYKEQLDDEHQYQRGSSYAAGPYGVVGNRGTEATYVPVTDVEKGHRHSQPPNTTYTHGNPYATPHYA</sequence>
<evidence type="ECO:0000256" key="1">
    <source>
        <dbReference type="SAM" id="MobiDB-lite"/>
    </source>
</evidence>
<feature type="region of interest" description="Disordered" evidence="1">
    <location>
        <begin position="219"/>
        <end position="245"/>
    </location>
</feature>
<feature type="transmembrane region" description="Helical" evidence="2">
    <location>
        <begin position="62"/>
        <end position="86"/>
    </location>
</feature>
<feature type="transmembrane region" description="Helical" evidence="2">
    <location>
        <begin position="93"/>
        <end position="119"/>
    </location>
</feature>
<evidence type="ECO:0000313" key="4">
    <source>
        <dbReference type="Proteomes" id="UP001176517"/>
    </source>
</evidence>